<accession>A0A9X7N304</accession>
<feature type="domain" description="DUF4376" evidence="1">
    <location>
        <begin position="64"/>
        <end position="159"/>
    </location>
</feature>
<dbReference type="AlphaFoldDB" id="A0A9X7N304"/>
<dbReference type="OrthoDB" id="7875280at2"/>
<organism evidence="2 3">
    <name type="scientific">Pseudomonas denitrificans</name>
    <dbReference type="NCBI Taxonomy" id="43306"/>
    <lineage>
        <taxon>Bacteria</taxon>
        <taxon>Pseudomonadati</taxon>
        <taxon>Pseudomonadota</taxon>
        <taxon>Gammaproteobacteria</taxon>
        <taxon>Pseudomonadales</taxon>
        <taxon>Pseudomonadaceae</taxon>
        <taxon>Halopseudomonas</taxon>
    </lineage>
</organism>
<evidence type="ECO:0000313" key="3">
    <source>
        <dbReference type="Proteomes" id="UP000326659"/>
    </source>
</evidence>
<dbReference type="InterPro" id="IPR025484">
    <property type="entry name" value="DUF4376"/>
</dbReference>
<proteinExistence type="predicted"/>
<evidence type="ECO:0000313" key="2">
    <source>
        <dbReference type="EMBL" id="QEY74101.1"/>
    </source>
</evidence>
<evidence type="ECO:0000259" key="1">
    <source>
        <dbReference type="Pfam" id="PF14301"/>
    </source>
</evidence>
<keyword evidence="3" id="KW-1185">Reference proteome</keyword>
<gene>
    <name evidence="2" type="ORF">F1C79_22210</name>
</gene>
<dbReference type="KEGG" id="pden:F1C79_22210"/>
<reference evidence="2 3" key="1">
    <citation type="submission" date="2019-09" db="EMBL/GenBank/DDBJ databases">
        <title>Prosopis cineraria nodule microbiome.</title>
        <authorList>
            <person name="Chaluvadi S.R."/>
            <person name="Ali R."/>
            <person name="Wang X."/>
        </authorList>
    </citation>
    <scope>NUCLEOTIDE SEQUENCE [LARGE SCALE GENOMIC DNA]</scope>
    <source>
        <strain evidence="2 3">BG1</strain>
    </source>
</reference>
<sequence length="168" mass="17687">MFYSASAGGFYSQGIHGDAIPDDAIAISEELHARLLEGQQNGQRIAAGEDGMPMLVDRPGPDMKSIIADRRYLAETAGIVVNGMPLDTGRDSQALVTGAALAAVIDSAYSCQWKTAGGFIDLDAQQIIAIASAMRAHVQACFDREAELLDAVAAGTYSAEQLDQGWPA</sequence>
<dbReference type="EMBL" id="CP043626">
    <property type="protein sequence ID" value="QEY74101.1"/>
    <property type="molecule type" value="Genomic_DNA"/>
</dbReference>
<protein>
    <submittedName>
        <fullName evidence="2">DUF4376 domain-containing protein</fullName>
    </submittedName>
</protein>
<dbReference type="Pfam" id="PF14301">
    <property type="entry name" value="DUF4376"/>
    <property type="match status" value="1"/>
</dbReference>
<dbReference type="Proteomes" id="UP000326659">
    <property type="component" value="Chromosome"/>
</dbReference>
<name>A0A9X7N304_PSEDE</name>
<dbReference type="RefSeq" id="WP_151188615.1">
    <property type="nucleotide sequence ID" value="NZ_CP043626.1"/>
</dbReference>